<evidence type="ECO:0000256" key="2">
    <source>
        <dbReference type="PIRSR" id="PIRSR000390-1"/>
    </source>
</evidence>
<organism evidence="5">
    <name type="scientific">Candidatus Atribacter allofermentans</name>
    <dbReference type="NCBI Taxonomy" id="1852833"/>
    <lineage>
        <taxon>Bacteria</taxon>
        <taxon>Pseudomonadati</taxon>
        <taxon>Atribacterota</taxon>
        <taxon>Atribacteria</taxon>
        <taxon>Atribacterales</taxon>
        <taxon>Atribacteraceae</taxon>
        <taxon>Atribacter</taxon>
    </lineage>
</organism>
<dbReference type="InterPro" id="IPR015421">
    <property type="entry name" value="PyrdxlP-dep_Trfase_major"/>
</dbReference>
<feature type="modified residue" description="N6-(pyridoxal phosphate)lysine" evidence="3">
    <location>
        <position position="197"/>
    </location>
</feature>
<dbReference type="GO" id="GO:0008483">
    <property type="term" value="F:transaminase activity"/>
    <property type="evidence" value="ECO:0007669"/>
    <property type="project" value="UniProtKB-KW"/>
</dbReference>
<dbReference type="Proteomes" id="UP000485569">
    <property type="component" value="Unassembled WGS sequence"/>
</dbReference>
<sequence length="425" mass="48375">MSERLAKLGGEPIFKEKFPMWPSFSDKTKQEALAPLENGLVNYWTGHKGVEFEEKWAQYCDCKYGISTSNGTSALHTALAACDIGPGDEVIVTSYSFIASSFCVVQAGAIPVFADVRKDTHTIDPTSIKEKITSRTKAIIPVHLYGIPCDMDEIMAIAKERNLFVIEDCAQAHGSEYRGKKVGSIGHAGCFSFCQSKHFTTGGEGGAVVTNDENIAWAARSFRDHGYDVRERLRLLELEKKLFYIHQRVGFNYRLTEIQSIIGLCELERFDGWNKSRRVMIGDKLLKALQGHEAIQYLPPQGKEGKFISYWLFPIVINLDRISCTIKEFWEAIEAEGVPVAPVLWPQMYKEKAYIEHNGFGTVKFPFKSKEYAEVRSVDYRNIICENAAWIEERTFCFPTHPVYEDWHVDAMVAAFEKVYKYYKK</sequence>
<dbReference type="SUPFAM" id="SSF53383">
    <property type="entry name" value="PLP-dependent transferases"/>
    <property type="match status" value="1"/>
</dbReference>
<proteinExistence type="inferred from homology"/>
<accession>A0A1V5SRM7</accession>
<evidence type="ECO:0000256" key="1">
    <source>
        <dbReference type="ARBA" id="ARBA00037999"/>
    </source>
</evidence>
<gene>
    <name evidence="5" type="primary">btrR_1</name>
    <name evidence="5" type="ORF">BWY41_01429</name>
</gene>
<reference evidence="5" key="1">
    <citation type="submission" date="2017-02" db="EMBL/GenBank/DDBJ databases">
        <title>Delving into the versatile metabolic prowess of the omnipresent phylum Bacteroidetes.</title>
        <authorList>
            <person name="Nobu M.K."/>
            <person name="Mei R."/>
            <person name="Narihiro T."/>
            <person name="Kuroda K."/>
            <person name="Liu W.-T."/>
        </authorList>
    </citation>
    <scope>NUCLEOTIDE SEQUENCE</scope>
    <source>
        <strain evidence="5">ADurb.Bin276</strain>
    </source>
</reference>
<keyword evidence="5" id="KW-0808">Transferase</keyword>
<evidence type="ECO:0000256" key="3">
    <source>
        <dbReference type="PIRSR" id="PIRSR000390-2"/>
    </source>
</evidence>
<dbReference type="PIRSF" id="PIRSF000390">
    <property type="entry name" value="PLP_StrS"/>
    <property type="match status" value="1"/>
</dbReference>
<evidence type="ECO:0000313" key="5">
    <source>
        <dbReference type="EMBL" id="OQA56861.1"/>
    </source>
</evidence>
<protein>
    <submittedName>
        <fullName evidence="5">L-glutamine:2-deoxy-scyllo-inosose aminotransferase</fullName>
        <ecNumber evidence="5">2.6.1.100</ecNumber>
    </submittedName>
</protein>
<dbReference type="AlphaFoldDB" id="A0A1V5SRM7"/>
<keyword evidence="3 4" id="KW-0663">Pyridoxal phosphate</keyword>
<name>A0A1V5SRM7_9BACT</name>
<feature type="active site" description="Proton acceptor" evidence="2">
    <location>
        <position position="197"/>
    </location>
</feature>
<comment type="caution">
    <text evidence="5">The sequence shown here is derived from an EMBL/GenBank/DDBJ whole genome shotgun (WGS) entry which is preliminary data.</text>
</comment>
<dbReference type="PANTHER" id="PTHR30244">
    <property type="entry name" value="TRANSAMINASE"/>
    <property type="match status" value="1"/>
</dbReference>
<dbReference type="InterPro" id="IPR000653">
    <property type="entry name" value="DegT/StrS_aminotransferase"/>
</dbReference>
<evidence type="ECO:0000256" key="4">
    <source>
        <dbReference type="RuleBase" id="RU004508"/>
    </source>
</evidence>
<dbReference type="GO" id="GO:0000271">
    <property type="term" value="P:polysaccharide biosynthetic process"/>
    <property type="evidence" value="ECO:0007669"/>
    <property type="project" value="TreeGrafter"/>
</dbReference>
<dbReference type="EC" id="2.6.1.100" evidence="5"/>
<dbReference type="InterPro" id="IPR015424">
    <property type="entry name" value="PyrdxlP-dep_Trfase"/>
</dbReference>
<dbReference type="Gene3D" id="3.90.1150.10">
    <property type="entry name" value="Aspartate Aminotransferase, domain 1"/>
    <property type="match status" value="1"/>
</dbReference>
<dbReference type="PANTHER" id="PTHR30244:SF34">
    <property type="entry name" value="DTDP-4-AMINO-4,6-DIDEOXYGALACTOSE TRANSAMINASE"/>
    <property type="match status" value="1"/>
</dbReference>
<comment type="similarity">
    <text evidence="1 4">Belongs to the DegT/DnrJ/EryC1 family.</text>
</comment>
<dbReference type="EMBL" id="MWBQ01000106">
    <property type="protein sequence ID" value="OQA56861.1"/>
    <property type="molecule type" value="Genomic_DNA"/>
</dbReference>
<dbReference type="InterPro" id="IPR015422">
    <property type="entry name" value="PyrdxlP-dep_Trfase_small"/>
</dbReference>
<dbReference type="CDD" id="cd00616">
    <property type="entry name" value="AHBA_syn"/>
    <property type="match status" value="1"/>
</dbReference>
<keyword evidence="5" id="KW-0032">Aminotransferase</keyword>
<dbReference type="GO" id="GO:0030170">
    <property type="term" value="F:pyridoxal phosphate binding"/>
    <property type="evidence" value="ECO:0007669"/>
    <property type="project" value="TreeGrafter"/>
</dbReference>
<dbReference type="Gene3D" id="3.40.640.10">
    <property type="entry name" value="Type I PLP-dependent aspartate aminotransferase-like (Major domain)"/>
    <property type="match status" value="1"/>
</dbReference>
<dbReference type="Pfam" id="PF01041">
    <property type="entry name" value="DegT_DnrJ_EryC1"/>
    <property type="match status" value="1"/>
</dbReference>